<keyword evidence="1" id="KW-0677">Repeat</keyword>
<feature type="domain" description="K Homology" evidence="5">
    <location>
        <begin position="1083"/>
        <end position="1168"/>
    </location>
</feature>
<feature type="region of interest" description="Disordered" evidence="4">
    <location>
        <begin position="277"/>
        <end position="309"/>
    </location>
</feature>
<keyword evidence="7" id="KW-1185">Reference proteome</keyword>
<feature type="region of interest" description="Disordered" evidence="4">
    <location>
        <begin position="1"/>
        <end position="81"/>
    </location>
</feature>
<keyword evidence="2" id="KW-0694">RNA-binding</keyword>
<dbReference type="GO" id="GO:0003723">
    <property type="term" value="F:RNA binding"/>
    <property type="evidence" value="ECO:0007669"/>
    <property type="project" value="UniProtKB-UniRule"/>
</dbReference>
<evidence type="ECO:0000259" key="5">
    <source>
        <dbReference type="SMART" id="SM00322"/>
    </source>
</evidence>
<dbReference type="SMART" id="SM00322">
    <property type="entry name" value="KH"/>
    <property type="match status" value="10"/>
</dbReference>
<feature type="domain" description="K Homology" evidence="5">
    <location>
        <begin position="767"/>
        <end position="840"/>
    </location>
</feature>
<reference evidence="6 7" key="1">
    <citation type="submission" date="2021-12" db="EMBL/GenBank/DDBJ databases">
        <title>High titer production of polyol ester of fatty acids by Rhodotorula paludigena BS15 towards product separation-free biomass refinery.</title>
        <authorList>
            <person name="Mano J."/>
            <person name="Ono H."/>
            <person name="Tanaka T."/>
            <person name="Naito K."/>
            <person name="Sushida H."/>
            <person name="Ike M."/>
            <person name="Tokuyasu K."/>
            <person name="Kitaoka M."/>
        </authorList>
    </citation>
    <scope>NUCLEOTIDE SEQUENCE [LARGE SCALE GENOMIC DNA]</scope>
    <source>
        <strain evidence="6 7">BS15</strain>
    </source>
</reference>
<sequence>MSSAQPSLSAAQRMQQAHEAAQATAAPPRAPLTEDPFPPFVSSDPFPPPVAPDGPAPKSNGQAQHRQQQGRRNVDVSDESAFPSLGAPVAAVNGKGAAKSLWGASGGAAAALRVKQAQQQQQQPAATAGGAASPAAASSLSRSSTPAPAAAAGDVVTATFQLPTSAIHISAPAHAQRGPRGFSNERREAPTTLGEVLKEVMRKHDGVQIDASSSSKTTTFIVKARGARAEDRIDKARAELVGWLEKKVTDSLDVPKDLRALIIGSKGRTLKAITDSTGAHIQIPRDDDESSPADTAAAPAASADDPLSGPQISITLSGAASAVAAARAQILAIVRERTSKTTVRLPDIPSELWALLSARVPAILERAQLSGPDGADEVRVDVPRRFSARRGVDVVKESGEDGAAAQSLAEVERREREKAVAVSGDKEAVKRVIEQIEAELADLRATVRPVIFQLPKRQHRFLVGSAVADQILQQTGCVVEVPPAESPLEDVTVRGPGRETVKAMQLVMDIASATPVETLDLFTAHRGAHDPRVYAQQLARYLIVKSRLRPIALSSGTQIYLPRLEAIPNAPNAWLEIVGATQGDGATGAQGVAQARGAVIAEVRKLPPTAFDVVDVDSLVHRHLIGKKGARVKQFEKDHSVEVVFPPADAGRSDVLLVYTGEQPGGPEARAALDAVKGAVEQLAGEYADFTSRTLAIPHALHGAVIGQGGTTLNAVIGEDKLVQVQLGGADAKSDEVVVRGPKDEVERVSKELERIAEEARNEEIVNSHVVEFEVPAEQVRHIVGKAGSGVNKLREDLGVRVDFGEQAAAGKKGATSKVTVKGRKENAEEAKRRILSLATRMADEVTLTIPLPASLDRGSLIGKQGTYLKRLEERHEVRINFPRGGGKGEDAPASTGPQEITIRGPSKGAKAAQGELVALIEYEKEHGNVVAFDVPVKALPRILGRGGSQVNQIKDDTGVASLDVDQASPEATTATVTLRGTKSALKKAREAVEKIAQEVQDELRLELDVPREYHTTLIGSGGSSIRDLIARCGGPTDTRASGNTVRFPRQGDGKDTVVITAPSAVANKIRAALEAEVASLASRVVWGVAVPSSAHAAVIGKGAQALQDLQRKHGVKVVMPGWNEYAQVGEPENQADLAEANERDIVKVVGPKEAALAAATDLQAVKPRGGAASGASTPAAHSVEIAVPTKLHAQVAQGGRFFRSLPSGTRVSHRGVKPPSSALKAKKPPAPAAKGSSASAARIDDDGAEASNVDELVFQLVSLHESNGDGADGDESIPWVVESRTAEDAESVADEIRKNLAKAEAASHVAWITVPRGLMPRIVGRGGSGLDRLRAAGVDVEVVGKRDANQLTLTGSPANIDSAYDIIRELNAPRPPRRSRQDDYDDY</sequence>
<dbReference type="CDD" id="cd00105">
    <property type="entry name" value="KH-I"/>
    <property type="match status" value="3"/>
</dbReference>
<feature type="compositionally biased region" description="Low complexity" evidence="4">
    <location>
        <begin position="292"/>
        <end position="306"/>
    </location>
</feature>
<evidence type="ECO:0000313" key="6">
    <source>
        <dbReference type="EMBL" id="GJN91319.1"/>
    </source>
</evidence>
<feature type="domain" description="K Homology" evidence="5">
    <location>
        <begin position="927"/>
        <end position="998"/>
    </location>
</feature>
<dbReference type="InterPro" id="IPR004087">
    <property type="entry name" value="KH_dom"/>
</dbReference>
<dbReference type="Gene3D" id="3.30.1370.10">
    <property type="entry name" value="K Homology domain, type 1"/>
    <property type="match status" value="8"/>
</dbReference>
<feature type="domain" description="K Homology" evidence="5">
    <location>
        <begin position="608"/>
        <end position="685"/>
    </location>
</feature>
<evidence type="ECO:0000256" key="4">
    <source>
        <dbReference type="SAM" id="MobiDB-lite"/>
    </source>
</evidence>
<dbReference type="Proteomes" id="UP001342314">
    <property type="component" value="Unassembled WGS sequence"/>
</dbReference>
<feature type="domain" description="K Homology" evidence="5">
    <location>
        <begin position="1002"/>
        <end position="1079"/>
    </location>
</feature>
<feature type="region of interest" description="Disordered" evidence="4">
    <location>
        <begin position="881"/>
        <end position="908"/>
    </location>
</feature>
<dbReference type="InterPro" id="IPR004088">
    <property type="entry name" value="KH_dom_type_1"/>
</dbReference>
<feature type="domain" description="K Homology" evidence="5">
    <location>
        <begin position="1307"/>
        <end position="1373"/>
    </location>
</feature>
<evidence type="ECO:0000256" key="3">
    <source>
        <dbReference type="SAM" id="Coils"/>
    </source>
</evidence>
<feature type="compositionally biased region" description="Polar residues" evidence="4">
    <location>
        <begin position="1"/>
        <end position="14"/>
    </location>
</feature>
<evidence type="ECO:0000313" key="7">
    <source>
        <dbReference type="Proteomes" id="UP001342314"/>
    </source>
</evidence>
<feature type="compositionally biased region" description="Pro residues" evidence="4">
    <location>
        <begin position="45"/>
        <end position="55"/>
    </location>
</feature>
<feature type="coiled-coil region" evidence="3">
    <location>
        <begin position="979"/>
        <end position="1006"/>
    </location>
</feature>
<evidence type="ECO:0000256" key="1">
    <source>
        <dbReference type="ARBA" id="ARBA00022737"/>
    </source>
</evidence>
<name>A0AAV5GN15_9BASI</name>
<dbReference type="InterPro" id="IPR036612">
    <property type="entry name" value="KH_dom_type_1_sf"/>
</dbReference>
<feature type="compositionally biased region" description="Low complexity" evidence="4">
    <location>
        <begin position="1233"/>
        <end position="1242"/>
    </location>
</feature>
<comment type="caution">
    <text evidence="6">The sequence shown here is derived from an EMBL/GenBank/DDBJ whole genome shotgun (WGS) entry which is preliminary data.</text>
</comment>
<feature type="domain" description="K Homology" evidence="5">
    <location>
        <begin position="246"/>
        <end position="335"/>
    </location>
</feature>
<dbReference type="CDD" id="cd22408">
    <property type="entry name" value="KH-I_Vigilin_rpt4"/>
    <property type="match status" value="1"/>
</dbReference>
<accession>A0AAV5GN15</accession>
<dbReference type="PANTHER" id="PTHR10288">
    <property type="entry name" value="KH DOMAIN CONTAINING RNA BINDING PROTEIN"/>
    <property type="match status" value="1"/>
</dbReference>
<evidence type="ECO:0000256" key="2">
    <source>
        <dbReference type="PROSITE-ProRule" id="PRU00117"/>
    </source>
</evidence>
<gene>
    <name evidence="6" type="ORF">Rhopal_004339-T1</name>
</gene>
<feature type="domain" description="K Homology" evidence="5">
    <location>
        <begin position="844"/>
        <end position="922"/>
    </location>
</feature>
<feature type="region of interest" description="Disordered" evidence="4">
    <location>
        <begin position="169"/>
        <end position="188"/>
    </location>
</feature>
<protein>
    <recommendedName>
        <fullName evidence="5">K Homology domain-containing protein</fullName>
    </recommendedName>
</protein>
<feature type="compositionally biased region" description="Low complexity" evidence="4">
    <location>
        <begin position="15"/>
        <end position="27"/>
    </location>
</feature>
<dbReference type="CDD" id="cd22450">
    <property type="entry name" value="KH-I_ScSCP160_rpt5"/>
    <property type="match status" value="1"/>
</dbReference>
<dbReference type="SUPFAM" id="SSF54791">
    <property type="entry name" value="Eukaryotic type KH-domain (KH-domain type I)"/>
    <property type="match status" value="9"/>
</dbReference>
<feature type="domain" description="K Homology" evidence="5">
    <location>
        <begin position="446"/>
        <end position="512"/>
    </location>
</feature>
<feature type="compositionally biased region" description="Low complexity" evidence="4">
    <location>
        <begin position="61"/>
        <end position="71"/>
    </location>
</feature>
<feature type="domain" description="K Homology" evidence="5">
    <location>
        <begin position="689"/>
        <end position="758"/>
    </location>
</feature>
<dbReference type="Pfam" id="PF00013">
    <property type="entry name" value="KH_1"/>
    <property type="match status" value="8"/>
</dbReference>
<dbReference type="PROSITE" id="PS50084">
    <property type="entry name" value="KH_TYPE_1"/>
    <property type="match status" value="9"/>
</dbReference>
<keyword evidence="3" id="KW-0175">Coiled coil</keyword>
<feature type="region of interest" description="Disordered" evidence="4">
    <location>
        <begin position="1205"/>
        <end position="1246"/>
    </location>
</feature>
<feature type="region of interest" description="Disordered" evidence="4">
    <location>
        <begin position="99"/>
        <end position="147"/>
    </location>
</feature>
<proteinExistence type="predicted"/>
<organism evidence="6 7">
    <name type="scientific">Rhodotorula paludigena</name>
    <dbReference type="NCBI Taxonomy" id="86838"/>
    <lineage>
        <taxon>Eukaryota</taxon>
        <taxon>Fungi</taxon>
        <taxon>Dikarya</taxon>
        <taxon>Basidiomycota</taxon>
        <taxon>Pucciniomycotina</taxon>
        <taxon>Microbotryomycetes</taxon>
        <taxon>Sporidiobolales</taxon>
        <taxon>Sporidiobolaceae</taxon>
        <taxon>Rhodotorula</taxon>
    </lineage>
</organism>
<dbReference type="EMBL" id="BQKY01000008">
    <property type="protein sequence ID" value="GJN91319.1"/>
    <property type="molecule type" value="Genomic_DNA"/>
</dbReference>